<feature type="domain" description="GtrA/DPMS transmembrane" evidence="7">
    <location>
        <begin position="22"/>
        <end position="137"/>
    </location>
</feature>
<dbReference type="PANTHER" id="PTHR38459:SF5">
    <property type="entry name" value="CELL WALL TEICHOIC ACID GLYCOSYLATION PROTEIN GTCA"/>
    <property type="match status" value="1"/>
</dbReference>
<evidence type="ECO:0000313" key="8">
    <source>
        <dbReference type="EMBL" id="EDS73155.1"/>
    </source>
</evidence>
<proteinExistence type="inferred from homology"/>
<dbReference type="HOGENOM" id="CLU_828067_0_0_9"/>
<name>B1C818_9FIRM</name>
<evidence type="ECO:0000259" key="7">
    <source>
        <dbReference type="Pfam" id="PF04138"/>
    </source>
</evidence>
<evidence type="ECO:0000313" key="9">
    <source>
        <dbReference type="Proteomes" id="UP000005178"/>
    </source>
</evidence>
<dbReference type="STRING" id="445971.ANASTE_00875"/>
<feature type="transmembrane region" description="Helical" evidence="6">
    <location>
        <begin position="292"/>
        <end position="312"/>
    </location>
</feature>
<dbReference type="InterPro" id="IPR007267">
    <property type="entry name" value="GtrA_DPMS_TM"/>
</dbReference>
<dbReference type="AlphaFoldDB" id="B1C818"/>
<evidence type="ECO:0000256" key="6">
    <source>
        <dbReference type="SAM" id="Phobius"/>
    </source>
</evidence>
<gene>
    <name evidence="8" type="ORF">ANASTE_00875</name>
</gene>
<feature type="transmembrane region" description="Helical" evidence="6">
    <location>
        <begin position="20"/>
        <end position="40"/>
    </location>
</feature>
<keyword evidence="5 6" id="KW-0472">Membrane</keyword>
<protein>
    <submittedName>
        <fullName evidence="8">GtrA-like protein</fullName>
    </submittedName>
</protein>
<keyword evidence="3 6" id="KW-0812">Transmembrane</keyword>
<dbReference type="GO" id="GO:0005886">
    <property type="term" value="C:plasma membrane"/>
    <property type="evidence" value="ECO:0007669"/>
    <property type="project" value="TreeGrafter"/>
</dbReference>
<feature type="transmembrane region" description="Helical" evidence="6">
    <location>
        <begin position="86"/>
        <end position="108"/>
    </location>
</feature>
<dbReference type="Proteomes" id="UP000005178">
    <property type="component" value="Unassembled WGS sequence"/>
</dbReference>
<evidence type="ECO:0000256" key="4">
    <source>
        <dbReference type="ARBA" id="ARBA00022989"/>
    </source>
</evidence>
<sequence>MGGYMFDKIINLYEKYKGIILYGIFGILTTVINFVLYFLFVNLFSVNYLISNCIAWIGAVIFAFYTNKIYVFESKNNELGNVFKEFILFTGSRAFTFFIETLLLFLGVELLKLNNGIVKIAIAVIVVILNYVFTKFVFKNNIQDIKIVGKKTEKRIWYKNYYLIYTIIFIIACFIIYLPFIFEGKSFFYNYDGVSQHYNSLVYFGKYIRSIIKNLLLNHQLIIPMWDLSVGFGQDILTSLNYYSIGDVLDILFVLTPIKFSSYMYVFLILFRMFLSGICFSLYCFKMKQSKYSTLVGTLCYVFCGYVIFSSIRHPFFIKSNVIFTINFNLELKIF</sequence>
<organism evidence="8 9">
    <name type="scientific">Anaerofustis stercorihominis DSM 17244</name>
    <dbReference type="NCBI Taxonomy" id="445971"/>
    <lineage>
        <taxon>Bacteria</taxon>
        <taxon>Bacillati</taxon>
        <taxon>Bacillota</taxon>
        <taxon>Clostridia</taxon>
        <taxon>Eubacteriales</taxon>
        <taxon>Eubacteriaceae</taxon>
        <taxon>Anaerofustis</taxon>
    </lineage>
</organism>
<accession>B1C818</accession>
<keyword evidence="4 6" id="KW-1133">Transmembrane helix</keyword>
<reference evidence="8" key="1">
    <citation type="submission" date="2008-01" db="EMBL/GenBank/DDBJ databases">
        <authorList>
            <person name="Fulton L."/>
            <person name="Clifton S."/>
            <person name="Fulton B."/>
            <person name="Xu J."/>
            <person name="Minx P."/>
            <person name="Pepin K.H."/>
            <person name="Johnson M."/>
            <person name="Thiruvilangam P."/>
            <person name="Bhonagiri V."/>
            <person name="Nash W.E."/>
            <person name="Mardis E.R."/>
            <person name="Wilson R.K."/>
        </authorList>
    </citation>
    <scope>NUCLEOTIDE SEQUENCE [LARGE SCALE GENOMIC DNA]</scope>
    <source>
        <strain evidence="8">DSM 17244</strain>
    </source>
</reference>
<comment type="subcellular location">
    <subcellularLocation>
        <location evidence="1">Membrane</location>
        <topology evidence="1">Multi-pass membrane protein</topology>
    </subcellularLocation>
</comment>
<evidence type="ECO:0000256" key="2">
    <source>
        <dbReference type="ARBA" id="ARBA00009399"/>
    </source>
</evidence>
<dbReference type="eggNOG" id="COG4485">
    <property type="taxonomic scope" value="Bacteria"/>
</dbReference>
<dbReference type="Pfam" id="PF04138">
    <property type="entry name" value="GtrA_DPMS_TM"/>
    <property type="match status" value="1"/>
</dbReference>
<comment type="caution">
    <text evidence="8">The sequence shown here is derived from an EMBL/GenBank/DDBJ whole genome shotgun (WGS) entry which is preliminary data.</text>
</comment>
<dbReference type="PANTHER" id="PTHR38459">
    <property type="entry name" value="PROPHAGE BACTOPRENOL-LINKED GLUCOSE TRANSLOCASE HOMOLOG"/>
    <property type="match status" value="1"/>
</dbReference>
<comment type="similarity">
    <text evidence="2">Belongs to the GtrA family.</text>
</comment>
<dbReference type="OrthoDB" id="361483at2"/>
<evidence type="ECO:0000256" key="3">
    <source>
        <dbReference type="ARBA" id="ARBA00022692"/>
    </source>
</evidence>
<reference evidence="8" key="2">
    <citation type="submission" date="2013-08" db="EMBL/GenBank/DDBJ databases">
        <title>Draft genome sequence of Anaerofustis stercorihominis (DSM 17244).</title>
        <authorList>
            <person name="Sudarsanam P."/>
            <person name="Ley R."/>
            <person name="Guruge J."/>
            <person name="Turnbaugh P.J."/>
            <person name="Mahowald M."/>
            <person name="Liep D."/>
            <person name="Gordon J."/>
        </authorList>
    </citation>
    <scope>NUCLEOTIDE SEQUENCE</scope>
    <source>
        <strain evidence="8">DSM 17244</strain>
    </source>
</reference>
<evidence type="ECO:0000256" key="1">
    <source>
        <dbReference type="ARBA" id="ARBA00004141"/>
    </source>
</evidence>
<evidence type="ECO:0000256" key="5">
    <source>
        <dbReference type="ARBA" id="ARBA00023136"/>
    </source>
</evidence>
<feature type="transmembrane region" description="Helical" evidence="6">
    <location>
        <begin position="46"/>
        <end position="65"/>
    </location>
</feature>
<dbReference type="eggNOG" id="COG2246">
    <property type="taxonomic scope" value="Bacteria"/>
</dbReference>
<feature type="transmembrane region" description="Helical" evidence="6">
    <location>
        <begin position="263"/>
        <end position="285"/>
    </location>
</feature>
<feature type="transmembrane region" description="Helical" evidence="6">
    <location>
        <begin position="159"/>
        <end position="182"/>
    </location>
</feature>
<dbReference type="GO" id="GO:0000271">
    <property type="term" value="P:polysaccharide biosynthetic process"/>
    <property type="evidence" value="ECO:0007669"/>
    <property type="project" value="InterPro"/>
</dbReference>
<feature type="transmembrane region" description="Helical" evidence="6">
    <location>
        <begin position="120"/>
        <end position="138"/>
    </location>
</feature>
<dbReference type="EMBL" id="ABIL02000005">
    <property type="protein sequence ID" value="EDS73155.1"/>
    <property type="molecule type" value="Genomic_DNA"/>
</dbReference>
<keyword evidence="9" id="KW-1185">Reference proteome</keyword>
<dbReference type="InterPro" id="IPR051401">
    <property type="entry name" value="GtrA_CellWall_Glycosyl"/>
</dbReference>